<keyword evidence="1" id="KW-0677">Repeat</keyword>
<evidence type="ECO:0000256" key="3">
    <source>
        <dbReference type="SAM" id="MobiDB-lite"/>
    </source>
</evidence>
<feature type="region of interest" description="Disordered" evidence="3">
    <location>
        <begin position="1"/>
        <end position="49"/>
    </location>
</feature>
<dbReference type="EMBL" id="CAJPDS010000068">
    <property type="protein sequence ID" value="CAF9933511.1"/>
    <property type="molecule type" value="Genomic_DNA"/>
</dbReference>
<dbReference type="GO" id="GO:0005634">
    <property type="term" value="C:nucleus"/>
    <property type="evidence" value="ECO:0007669"/>
    <property type="project" value="TreeGrafter"/>
</dbReference>
<dbReference type="GO" id="GO:0051879">
    <property type="term" value="F:Hsp90 protein binding"/>
    <property type="evidence" value="ECO:0007669"/>
    <property type="project" value="InterPro"/>
</dbReference>
<dbReference type="Gene3D" id="1.25.40.10">
    <property type="entry name" value="Tetratricopeptide repeat domain"/>
    <property type="match status" value="1"/>
</dbReference>
<name>A0A8H3FZH9_9LECA</name>
<dbReference type="InterPro" id="IPR044059">
    <property type="entry name" value="Csn1/TTC4_wheel"/>
</dbReference>
<evidence type="ECO:0000313" key="5">
    <source>
        <dbReference type="EMBL" id="CAF9933511.1"/>
    </source>
</evidence>
<feature type="region of interest" description="Disordered" evidence="3">
    <location>
        <begin position="144"/>
        <end position="169"/>
    </location>
</feature>
<dbReference type="GO" id="GO:0006457">
    <property type="term" value="P:protein folding"/>
    <property type="evidence" value="ECO:0007669"/>
    <property type="project" value="TreeGrafter"/>
</dbReference>
<sequence length="432" mass="47174">MSRIEGLPDDFDKSLSISDSPSTKLPDSAGSTSQPSVPFPLPPKSKDEEVTLPAIPPQMESVRAHTAEEIVQMINKAPLFMTSLDDAGNEDDNVELEAMRALQYEGTRAEIAQNFREQGNEMARAKRWKDGKEYYTKGLAALKQPQSAPPLTEDGEPLPTQNLDSETEAKKEKEIEEACFINRALCNLELQNYRSTIHDCASTLHLNPTNLKAFYRSTLALLALHKLPEARDACTHGLRLSPHEPSLLTLSQKLTTAETAASAAATKQKAALERAAKEHLLLATALKARGIRIRTTKQPPDLEDARIHLSPDPLAPTSQVVYPLLLLYPLAAQSDFVKACGESDTLQQHLEYVFPLPWDGEGLYTAGGVECFMETGAGGMVKVGRKVAVGDCLGEGQGKAGGEVVDGVVRVMVVPKGKVRGWVEEMRKRKGR</sequence>
<dbReference type="InterPro" id="IPR011990">
    <property type="entry name" value="TPR-like_helical_dom_sf"/>
</dbReference>
<protein>
    <recommendedName>
        <fullName evidence="4">Cns1/TTC4 wheel domain-containing protein</fullName>
    </recommendedName>
</protein>
<feature type="domain" description="Cns1/TTC4 wheel" evidence="4">
    <location>
        <begin position="312"/>
        <end position="425"/>
    </location>
</feature>
<dbReference type="Proteomes" id="UP000664521">
    <property type="component" value="Unassembled WGS sequence"/>
</dbReference>
<evidence type="ECO:0000259" key="4">
    <source>
        <dbReference type="Pfam" id="PF18972"/>
    </source>
</evidence>
<dbReference type="FunFam" id="1.25.40.10:FF:000611">
    <property type="entry name" value="TPR repeat protein"/>
    <property type="match status" value="1"/>
</dbReference>
<accession>A0A8H3FZH9</accession>
<reference evidence="5" key="1">
    <citation type="submission" date="2021-03" db="EMBL/GenBank/DDBJ databases">
        <authorList>
            <person name="Tagirdzhanova G."/>
        </authorList>
    </citation>
    <scope>NUCLEOTIDE SEQUENCE</scope>
</reference>
<comment type="caution">
    <text evidence="5">The sequence shown here is derived from an EMBL/GenBank/DDBJ whole genome shotgun (WGS) entry which is preliminary data.</text>
</comment>
<keyword evidence="6" id="KW-1185">Reference proteome</keyword>
<dbReference type="GO" id="GO:0030544">
    <property type="term" value="F:Hsp70 protein binding"/>
    <property type="evidence" value="ECO:0007669"/>
    <property type="project" value="TreeGrafter"/>
</dbReference>
<dbReference type="AlphaFoldDB" id="A0A8H3FZH9"/>
<dbReference type="OrthoDB" id="420195at2759"/>
<gene>
    <name evidence="5" type="ORF">HETSPECPRED_008677</name>
</gene>
<feature type="compositionally biased region" description="Polar residues" evidence="3">
    <location>
        <begin position="15"/>
        <end position="36"/>
    </location>
</feature>
<organism evidence="5 6">
    <name type="scientific">Heterodermia speciosa</name>
    <dbReference type="NCBI Taxonomy" id="116794"/>
    <lineage>
        <taxon>Eukaryota</taxon>
        <taxon>Fungi</taxon>
        <taxon>Dikarya</taxon>
        <taxon>Ascomycota</taxon>
        <taxon>Pezizomycotina</taxon>
        <taxon>Lecanoromycetes</taxon>
        <taxon>OSLEUM clade</taxon>
        <taxon>Lecanoromycetidae</taxon>
        <taxon>Caliciales</taxon>
        <taxon>Physciaceae</taxon>
        <taxon>Heterodermia</taxon>
    </lineage>
</organism>
<dbReference type="PANTHER" id="PTHR46035:SF1">
    <property type="entry name" value="TETRATRICOPEPTIDE REPEAT PROTEIN 4"/>
    <property type="match status" value="1"/>
</dbReference>
<proteinExistence type="predicted"/>
<dbReference type="SUPFAM" id="SSF48452">
    <property type="entry name" value="TPR-like"/>
    <property type="match status" value="1"/>
</dbReference>
<dbReference type="Pfam" id="PF18972">
    <property type="entry name" value="Wheel"/>
    <property type="match status" value="1"/>
</dbReference>
<evidence type="ECO:0000256" key="2">
    <source>
        <dbReference type="ARBA" id="ARBA00022803"/>
    </source>
</evidence>
<dbReference type="PANTHER" id="PTHR46035">
    <property type="entry name" value="TETRATRICOPEPTIDE REPEAT PROTEIN 4"/>
    <property type="match status" value="1"/>
</dbReference>
<keyword evidence="2" id="KW-0802">TPR repeat</keyword>
<evidence type="ECO:0000256" key="1">
    <source>
        <dbReference type="ARBA" id="ARBA00022737"/>
    </source>
</evidence>
<dbReference type="GO" id="GO:0005829">
    <property type="term" value="C:cytosol"/>
    <property type="evidence" value="ECO:0007669"/>
    <property type="project" value="TreeGrafter"/>
</dbReference>
<evidence type="ECO:0000313" key="6">
    <source>
        <dbReference type="Proteomes" id="UP000664521"/>
    </source>
</evidence>